<dbReference type="Proteomes" id="UP001186974">
    <property type="component" value="Unassembled WGS sequence"/>
</dbReference>
<sequence>MFNRDNIDRLVKNWVLPGARRLTQAVTRPWQEDPPPQRAEPSAPLIADDDDENGGVVFDNASMVGIDAEEDAPEEDQQYRRLNPNGRTIHASTIFEAMETYVETTSTASAAATSTLSESVANIDLDPLLYIGKTIANAATAATLNVLHSKFPNSVQRTRDLRDGVTGTAVRPAGKPLGSSYKGWKQQTDLNRNYKGSLRRTHKEDMAKNEEASVLRRPFNLSSQTPQEDAPEKDPFDKDDSGDVDILSIAGSEDLELEAAKRFTKKRHNIYVASPSECEDSDHESANSLIYSPDTRSRVASPNAGHEVKVSEPGNLGPNTLEQLFSLPRSIH</sequence>
<gene>
    <name evidence="1" type="ORF">LTS18_002039</name>
</gene>
<protein>
    <submittedName>
        <fullName evidence="1">Uncharacterized protein</fullName>
    </submittedName>
</protein>
<organism evidence="1 2">
    <name type="scientific">Coniosporium uncinatum</name>
    <dbReference type="NCBI Taxonomy" id="93489"/>
    <lineage>
        <taxon>Eukaryota</taxon>
        <taxon>Fungi</taxon>
        <taxon>Dikarya</taxon>
        <taxon>Ascomycota</taxon>
        <taxon>Pezizomycotina</taxon>
        <taxon>Dothideomycetes</taxon>
        <taxon>Dothideomycetes incertae sedis</taxon>
        <taxon>Coniosporium</taxon>
    </lineage>
</organism>
<evidence type="ECO:0000313" key="2">
    <source>
        <dbReference type="Proteomes" id="UP001186974"/>
    </source>
</evidence>
<keyword evidence="2" id="KW-1185">Reference proteome</keyword>
<name>A0ACC3DUE3_9PEZI</name>
<reference evidence="1" key="1">
    <citation type="submission" date="2024-09" db="EMBL/GenBank/DDBJ databases">
        <title>Black Yeasts Isolated from many extreme environments.</title>
        <authorList>
            <person name="Coleine C."/>
            <person name="Stajich J.E."/>
            <person name="Selbmann L."/>
        </authorList>
    </citation>
    <scope>NUCLEOTIDE SEQUENCE</scope>
    <source>
        <strain evidence="1">CCFEE 5737</strain>
    </source>
</reference>
<proteinExistence type="predicted"/>
<evidence type="ECO:0000313" key="1">
    <source>
        <dbReference type="EMBL" id="KAK3080374.1"/>
    </source>
</evidence>
<dbReference type="EMBL" id="JAWDJW010000602">
    <property type="protein sequence ID" value="KAK3080374.1"/>
    <property type="molecule type" value="Genomic_DNA"/>
</dbReference>
<accession>A0ACC3DUE3</accession>
<comment type="caution">
    <text evidence="1">The sequence shown here is derived from an EMBL/GenBank/DDBJ whole genome shotgun (WGS) entry which is preliminary data.</text>
</comment>